<accession>A0A7R9EL56</accession>
<evidence type="ECO:0000313" key="1">
    <source>
        <dbReference type="EMBL" id="CAD7435626.1"/>
    </source>
</evidence>
<dbReference type="AlphaFoldDB" id="A0A7R9EL56"/>
<proteinExistence type="predicted"/>
<protein>
    <submittedName>
        <fullName evidence="1">Uncharacterized protein</fullName>
    </submittedName>
</protein>
<dbReference type="EMBL" id="OB801388">
    <property type="protein sequence ID" value="CAD7435626.1"/>
    <property type="molecule type" value="Genomic_DNA"/>
</dbReference>
<sequence>MPFVDSYDIGLLISCSWEVGNGKSISDTITCDSVVDDRDGLENVSLDTCVLLIQGNFLTPCPPEIKVTVNKDVQITQLCIVTEILLVHVSSLYRLPPSYLTTIARKRMDKI</sequence>
<organism evidence="1">
    <name type="scientific">Timema monikensis</name>
    <dbReference type="NCBI Taxonomy" id="170555"/>
    <lineage>
        <taxon>Eukaryota</taxon>
        <taxon>Metazoa</taxon>
        <taxon>Ecdysozoa</taxon>
        <taxon>Arthropoda</taxon>
        <taxon>Hexapoda</taxon>
        <taxon>Insecta</taxon>
        <taxon>Pterygota</taxon>
        <taxon>Neoptera</taxon>
        <taxon>Polyneoptera</taxon>
        <taxon>Phasmatodea</taxon>
        <taxon>Timematodea</taxon>
        <taxon>Timematoidea</taxon>
        <taxon>Timematidae</taxon>
        <taxon>Timema</taxon>
    </lineage>
</organism>
<reference evidence="1" key="1">
    <citation type="submission" date="2020-11" db="EMBL/GenBank/DDBJ databases">
        <authorList>
            <person name="Tran Van P."/>
        </authorList>
    </citation>
    <scope>NUCLEOTIDE SEQUENCE</scope>
</reference>
<name>A0A7R9EL56_9NEOP</name>
<gene>
    <name evidence="1" type="ORF">TMSB3V08_LOCUS12272</name>
</gene>